<protein>
    <submittedName>
        <fullName evidence="1">Uncharacterized protein</fullName>
    </submittedName>
</protein>
<proteinExistence type="predicted"/>
<reference evidence="2" key="2">
    <citation type="submission" date="2021-11" db="EMBL/GenBank/DDBJ databases">
        <authorList>
            <consortium name="Genoscope - CEA"/>
            <person name="William W."/>
        </authorList>
    </citation>
    <scope>NUCLEOTIDE SEQUENCE</scope>
</reference>
<dbReference type="EMBL" id="HBIW01019207">
    <property type="protein sequence ID" value="CAE0701100.1"/>
    <property type="molecule type" value="Transcribed_RNA"/>
</dbReference>
<dbReference type="OrthoDB" id="196856at2759"/>
<reference evidence="1" key="1">
    <citation type="submission" date="2021-01" db="EMBL/GenBank/DDBJ databases">
        <authorList>
            <person name="Corre E."/>
            <person name="Pelletier E."/>
            <person name="Niang G."/>
            <person name="Scheremetjew M."/>
            <person name="Finn R."/>
            <person name="Kale V."/>
            <person name="Holt S."/>
            <person name="Cochrane G."/>
            <person name="Meng A."/>
            <person name="Brown T."/>
            <person name="Cohen L."/>
        </authorList>
    </citation>
    <scope>NUCLEOTIDE SEQUENCE</scope>
    <source>
        <strain evidence="1">CCMP1756</strain>
    </source>
</reference>
<accession>A0A7S4A2E2</accession>
<sequence>MRRWWPALHAIAATRAFQGRTAEQRPCTRLRAQQNDGFDPRFGWLGLELGFVLADAAKQAIRGKTIVGDLVIAGTDNDKLQIRQSQSYVLRRIYWQGVDDAGSVRQVDAEALDDPCPAAGYEQYLSLYSPRFHRESGPVVARLDECRPTRLREEIAEAAVLGIPGLFWVFVSAQLIEYGRQTGRM</sequence>
<keyword evidence="3" id="KW-1185">Reference proteome</keyword>
<name>A0A7S4A2E2_9STRA</name>
<organism evidence="1">
    <name type="scientific">Pelagomonas calceolata</name>
    <dbReference type="NCBI Taxonomy" id="35677"/>
    <lineage>
        <taxon>Eukaryota</taxon>
        <taxon>Sar</taxon>
        <taxon>Stramenopiles</taxon>
        <taxon>Ochrophyta</taxon>
        <taxon>Pelagophyceae</taxon>
        <taxon>Pelagomonadales</taxon>
        <taxon>Pelagomonadaceae</taxon>
        <taxon>Pelagomonas</taxon>
    </lineage>
</organism>
<dbReference type="Proteomes" id="UP000789595">
    <property type="component" value="Unassembled WGS sequence"/>
</dbReference>
<evidence type="ECO:0000313" key="2">
    <source>
        <dbReference type="EMBL" id="CAH0378116.1"/>
    </source>
</evidence>
<dbReference type="AlphaFoldDB" id="A0A7S4A2E2"/>
<evidence type="ECO:0000313" key="3">
    <source>
        <dbReference type="Proteomes" id="UP000789595"/>
    </source>
</evidence>
<dbReference type="EMBL" id="CAKKNE010000005">
    <property type="protein sequence ID" value="CAH0378116.1"/>
    <property type="molecule type" value="Genomic_DNA"/>
</dbReference>
<gene>
    <name evidence="1" type="ORF">PCAL00307_LOCUS16536</name>
    <name evidence="2" type="ORF">PECAL_5P26340</name>
</gene>
<evidence type="ECO:0000313" key="1">
    <source>
        <dbReference type="EMBL" id="CAE0701100.1"/>
    </source>
</evidence>